<dbReference type="Proteomes" id="UP001157006">
    <property type="component" value="Chromosome 5"/>
</dbReference>
<name>A0AAV1AV09_VICFA</name>
<evidence type="ECO:0000313" key="3">
    <source>
        <dbReference type="Proteomes" id="UP001157006"/>
    </source>
</evidence>
<proteinExistence type="predicted"/>
<dbReference type="AlphaFoldDB" id="A0AAV1AV09"/>
<feature type="region of interest" description="Disordered" evidence="1">
    <location>
        <begin position="1"/>
        <end position="74"/>
    </location>
</feature>
<protein>
    <submittedName>
        <fullName evidence="2">Uncharacterized protein</fullName>
    </submittedName>
</protein>
<reference evidence="2 3" key="1">
    <citation type="submission" date="2023-01" db="EMBL/GenBank/DDBJ databases">
        <authorList>
            <person name="Kreplak J."/>
        </authorList>
    </citation>
    <scope>NUCLEOTIDE SEQUENCE [LARGE SCALE GENOMIC DNA]</scope>
</reference>
<keyword evidence="3" id="KW-1185">Reference proteome</keyword>
<organism evidence="2 3">
    <name type="scientific">Vicia faba</name>
    <name type="common">Broad bean</name>
    <name type="synonym">Faba vulgaris</name>
    <dbReference type="NCBI Taxonomy" id="3906"/>
    <lineage>
        <taxon>Eukaryota</taxon>
        <taxon>Viridiplantae</taxon>
        <taxon>Streptophyta</taxon>
        <taxon>Embryophyta</taxon>
        <taxon>Tracheophyta</taxon>
        <taxon>Spermatophyta</taxon>
        <taxon>Magnoliopsida</taxon>
        <taxon>eudicotyledons</taxon>
        <taxon>Gunneridae</taxon>
        <taxon>Pentapetalae</taxon>
        <taxon>rosids</taxon>
        <taxon>fabids</taxon>
        <taxon>Fabales</taxon>
        <taxon>Fabaceae</taxon>
        <taxon>Papilionoideae</taxon>
        <taxon>50 kb inversion clade</taxon>
        <taxon>NPAAA clade</taxon>
        <taxon>Hologalegina</taxon>
        <taxon>IRL clade</taxon>
        <taxon>Fabeae</taxon>
        <taxon>Vicia</taxon>
    </lineage>
</organism>
<feature type="compositionally biased region" description="Polar residues" evidence="1">
    <location>
        <begin position="1"/>
        <end position="12"/>
    </location>
</feature>
<sequence length="210" mass="24426">MSGSNLTLQENAVSPYGDKSRNREEAHRRSGGPREHLHSSRRPRQALLDNLTADGEDPRQTKGHRKHPPLQVLNPETLHFPRFLGVQVLNPETLHFHRRNNSLSPKLFSFQVLSAETIHRISSSKHRNDSFSPKPFSFSPKLFTHFTFHHRSSPPRRFINTETLFIFTETLRSETLLNEAEELKPLLEEMESRSSRKEYGQILVKCHKLY</sequence>
<dbReference type="EMBL" id="OX451740">
    <property type="protein sequence ID" value="CAI8613954.1"/>
    <property type="molecule type" value="Genomic_DNA"/>
</dbReference>
<gene>
    <name evidence="2" type="ORF">VFH_V106200</name>
</gene>
<accession>A0AAV1AV09</accession>
<evidence type="ECO:0000256" key="1">
    <source>
        <dbReference type="SAM" id="MobiDB-lite"/>
    </source>
</evidence>
<feature type="compositionally biased region" description="Basic and acidic residues" evidence="1">
    <location>
        <begin position="18"/>
        <end position="38"/>
    </location>
</feature>
<evidence type="ECO:0000313" key="2">
    <source>
        <dbReference type="EMBL" id="CAI8613954.1"/>
    </source>
</evidence>